<organism evidence="2 3">
    <name type="scientific">Alcanivorax sediminis</name>
    <dbReference type="NCBI Taxonomy" id="2663008"/>
    <lineage>
        <taxon>Bacteria</taxon>
        <taxon>Pseudomonadati</taxon>
        <taxon>Pseudomonadota</taxon>
        <taxon>Gammaproteobacteria</taxon>
        <taxon>Oceanospirillales</taxon>
        <taxon>Alcanivoracaceae</taxon>
        <taxon>Alcanivorax</taxon>
    </lineage>
</organism>
<dbReference type="Proteomes" id="UP000469421">
    <property type="component" value="Unassembled WGS sequence"/>
</dbReference>
<keyword evidence="1" id="KW-0812">Transmembrane</keyword>
<dbReference type="RefSeq" id="WP_153500520.1">
    <property type="nucleotide sequence ID" value="NZ_WIRE01000001.1"/>
</dbReference>
<keyword evidence="1" id="KW-1133">Transmembrane helix</keyword>
<comment type="caution">
    <text evidence="2">The sequence shown here is derived from an EMBL/GenBank/DDBJ whole genome shotgun (WGS) entry which is preliminary data.</text>
</comment>
<evidence type="ECO:0000256" key="1">
    <source>
        <dbReference type="SAM" id="Phobius"/>
    </source>
</evidence>
<feature type="transmembrane region" description="Helical" evidence="1">
    <location>
        <begin position="16"/>
        <end position="37"/>
    </location>
</feature>
<name>A0A6N7LV57_9GAMM</name>
<dbReference type="AlphaFoldDB" id="A0A6N7LV57"/>
<accession>A0A6N7LV57</accession>
<dbReference type="EMBL" id="WIRE01000001">
    <property type="protein sequence ID" value="MQX53276.1"/>
    <property type="molecule type" value="Genomic_DNA"/>
</dbReference>
<reference evidence="2 3" key="1">
    <citation type="submission" date="2019-10" db="EMBL/GenBank/DDBJ databases">
        <title>Alcanivorax sp.PA15-N-34 draft genome sequence.</title>
        <authorList>
            <person name="Liao X."/>
            <person name="Shao Z."/>
        </authorList>
    </citation>
    <scope>NUCLEOTIDE SEQUENCE [LARGE SCALE GENOMIC DNA]</scope>
    <source>
        <strain evidence="2 3">PA15-N-34</strain>
    </source>
</reference>
<keyword evidence="1" id="KW-0472">Membrane</keyword>
<keyword evidence="3" id="KW-1185">Reference proteome</keyword>
<protein>
    <submittedName>
        <fullName evidence="2">Uncharacterized protein</fullName>
    </submittedName>
</protein>
<proteinExistence type="predicted"/>
<sequence length="179" mass="20159">MREWVSAELRRPRYRTLWWLNVLVLALALIVMLAIVLPLREQLVANQAAKASQSTSYALYQKLEGEREEILRLQEQLPALVEKQQWQGSSAEFSRAVLDAGTRAGVVLQKELNASRTRDGAQVYSKVLNFDADYDTVKSFLSEVAALEMLVVPSRLVLKPSGDQLAVTLELTAFVEVRE</sequence>
<gene>
    <name evidence="2" type="ORF">GFN93_08440</name>
</gene>
<evidence type="ECO:0000313" key="3">
    <source>
        <dbReference type="Proteomes" id="UP000469421"/>
    </source>
</evidence>
<evidence type="ECO:0000313" key="2">
    <source>
        <dbReference type="EMBL" id="MQX53276.1"/>
    </source>
</evidence>